<dbReference type="InterPro" id="IPR029191">
    <property type="entry name" value="Uds1"/>
</dbReference>
<gene>
    <name evidence="4" type="ORF">D9758_004907</name>
</gene>
<accession>A0A8H5G691</accession>
<proteinExistence type="predicted"/>
<evidence type="ECO:0000259" key="3">
    <source>
        <dbReference type="Pfam" id="PF15456"/>
    </source>
</evidence>
<feature type="coiled-coil region" evidence="1">
    <location>
        <begin position="567"/>
        <end position="626"/>
    </location>
</feature>
<dbReference type="Pfam" id="PF15456">
    <property type="entry name" value="Uds1"/>
    <property type="match status" value="1"/>
</dbReference>
<feature type="region of interest" description="Disordered" evidence="2">
    <location>
        <begin position="677"/>
        <end position="696"/>
    </location>
</feature>
<reference evidence="4 5" key="1">
    <citation type="journal article" date="2020" name="ISME J.">
        <title>Uncovering the hidden diversity of litter-decomposition mechanisms in mushroom-forming fungi.</title>
        <authorList>
            <person name="Floudas D."/>
            <person name="Bentzer J."/>
            <person name="Ahren D."/>
            <person name="Johansson T."/>
            <person name="Persson P."/>
            <person name="Tunlid A."/>
        </authorList>
    </citation>
    <scope>NUCLEOTIDE SEQUENCE [LARGE SCALE GENOMIC DNA]</scope>
    <source>
        <strain evidence="4 5">CBS 291.85</strain>
    </source>
</reference>
<feature type="domain" description="Up-regulated during septation protein 1" evidence="3">
    <location>
        <begin position="148"/>
        <end position="259"/>
    </location>
</feature>
<name>A0A8H5G691_9AGAR</name>
<evidence type="ECO:0000313" key="4">
    <source>
        <dbReference type="EMBL" id="KAF5358960.1"/>
    </source>
</evidence>
<feature type="compositionally biased region" description="Low complexity" evidence="2">
    <location>
        <begin position="294"/>
        <end position="312"/>
    </location>
</feature>
<keyword evidence="5" id="KW-1185">Reference proteome</keyword>
<feature type="region of interest" description="Disordered" evidence="2">
    <location>
        <begin position="1"/>
        <end position="135"/>
    </location>
</feature>
<dbReference type="PANTHER" id="PTHR43941:SF1">
    <property type="entry name" value="STRUCTURAL MAINTENANCE OF CHROMOSOMES PROTEIN 2"/>
    <property type="match status" value="1"/>
</dbReference>
<feature type="region of interest" description="Disordered" evidence="2">
    <location>
        <begin position="289"/>
        <end position="312"/>
    </location>
</feature>
<protein>
    <recommendedName>
        <fullName evidence="3">Up-regulated during septation protein 1 domain-containing protein</fullName>
    </recommendedName>
</protein>
<feature type="compositionally biased region" description="Pro residues" evidence="2">
    <location>
        <begin position="44"/>
        <end position="59"/>
    </location>
</feature>
<dbReference type="GO" id="GO:0000796">
    <property type="term" value="C:condensin complex"/>
    <property type="evidence" value="ECO:0007669"/>
    <property type="project" value="TreeGrafter"/>
</dbReference>
<organism evidence="4 5">
    <name type="scientific">Tetrapyrgos nigripes</name>
    <dbReference type="NCBI Taxonomy" id="182062"/>
    <lineage>
        <taxon>Eukaryota</taxon>
        <taxon>Fungi</taxon>
        <taxon>Dikarya</taxon>
        <taxon>Basidiomycota</taxon>
        <taxon>Agaricomycotina</taxon>
        <taxon>Agaricomycetes</taxon>
        <taxon>Agaricomycetidae</taxon>
        <taxon>Agaricales</taxon>
        <taxon>Marasmiineae</taxon>
        <taxon>Marasmiaceae</taxon>
        <taxon>Tetrapyrgos</taxon>
    </lineage>
</organism>
<keyword evidence="1" id="KW-0175">Coiled coil</keyword>
<dbReference type="GO" id="GO:0007076">
    <property type="term" value="P:mitotic chromosome condensation"/>
    <property type="evidence" value="ECO:0007669"/>
    <property type="project" value="TreeGrafter"/>
</dbReference>
<dbReference type="GO" id="GO:0000785">
    <property type="term" value="C:chromatin"/>
    <property type="evidence" value="ECO:0007669"/>
    <property type="project" value="TreeGrafter"/>
</dbReference>
<sequence>MNGVRRFLGAAASVTSSSPPEPAPQPIPVQADSIPPLNSRSGPSWPPQSPPQQQPPSPFGSPKTTTAALFLLVRRSPAQHLLHTGKNQSSSSIGSSPITRKQPSLPVAGPSSPQTPSKMMTRKPVSPLEPGSQRASGLLNTRDELLLSLLASEAVVDSRDFEILSSEEVEELKKEQQLLSARIGAVTKKLNLETKIRDAAASLSKVNAPHKKVSKQTEEQLETANRRVDAAQKDLWKISERSAEVYRRLVEHRAGVLSYSVRSMEKKIAPQANGTNGYTNGTMYGSDVDSGYGSTPMSPASSSSTIPGSTVSSKSRFDGAHLFAGHADSIVPTRLRSPEDAAAEIASLERKFKAATESLTVAGKKQAELARDLQLLRLEKEEAVTMMQMDLQTAEETIEALERELPKLEGLDEELEQLKEKQAVWEQDQGRLKEREKEVEDLQRKLEMLEVSQAEKVGADTLLADVRETNRQQLEKKDEEIRRMKAEWEVQRQEWENERQQMEDDRMTDLERLQEEVDKAREDEEILLRNTNKELDDASAGLRSIAQKYRISIYSQDSSLRGLIAALDHHLESRVRAESEAEALKTKLEEDVKNGLDKREALSRDLEDARREREEARKEARALETRLKDEPNFPVQSVAFPFPPETQYTGDAASIVTVLQPLWNALPSPETRAARFATQQQRGLRGSGSPTLSPKDLNTAKSLAELDVRSLKILYENRPSHPGTPNTPNPMPFSIENFVQRVQALIADDKALIERLLRFAQAHDLLRKNADRAQKLAQESNLALETYQKQVRTLEERNASLAAKPTLLQEEMARLQETVERLTAEKSEIETQAAAQAETCLQLTDANNTLSGQVLTLADEGAKAQDALKQQLEAQLSEVQKKLNLAQEEIDDMRSSESSQRIALLDELNTMQTENGQLRAQIRALKK</sequence>
<dbReference type="AlphaFoldDB" id="A0A8H5G691"/>
<evidence type="ECO:0000256" key="1">
    <source>
        <dbReference type="SAM" id="Coils"/>
    </source>
</evidence>
<dbReference type="OrthoDB" id="5569911at2759"/>
<feature type="coiled-coil region" evidence="1">
    <location>
        <begin position="770"/>
        <end position="896"/>
    </location>
</feature>
<dbReference type="GO" id="GO:0003682">
    <property type="term" value="F:chromatin binding"/>
    <property type="evidence" value="ECO:0007669"/>
    <property type="project" value="TreeGrafter"/>
</dbReference>
<dbReference type="GO" id="GO:0000793">
    <property type="term" value="C:condensed chromosome"/>
    <property type="evidence" value="ECO:0007669"/>
    <property type="project" value="TreeGrafter"/>
</dbReference>
<feature type="coiled-coil region" evidence="1">
    <location>
        <begin position="214"/>
        <end position="241"/>
    </location>
</feature>
<dbReference type="EMBL" id="JAACJM010000047">
    <property type="protein sequence ID" value="KAF5358960.1"/>
    <property type="molecule type" value="Genomic_DNA"/>
</dbReference>
<dbReference type="Proteomes" id="UP000559256">
    <property type="component" value="Unassembled WGS sequence"/>
</dbReference>
<evidence type="ECO:0000256" key="2">
    <source>
        <dbReference type="SAM" id="MobiDB-lite"/>
    </source>
</evidence>
<feature type="compositionally biased region" description="Polar residues" evidence="2">
    <location>
        <begin position="677"/>
        <end position="692"/>
    </location>
</feature>
<evidence type="ECO:0000313" key="5">
    <source>
        <dbReference type="Proteomes" id="UP000559256"/>
    </source>
</evidence>
<feature type="coiled-coil region" evidence="1">
    <location>
        <begin position="384"/>
        <end position="530"/>
    </location>
</feature>
<dbReference type="PANTHER" id="PTHR43941">
    <property type="entry name" value="STRUCTURAL MAINTENANCE OF CHROMOSOMES PROTEIN 2"/>
    <property type="match status" value="1"/>
</dbReference>
<comment type="caution">
    <text evidence="4">The sequence shown here is derived from an EMBL/GenBank/DDBJ whole genome shotgun (WGS) entry which is preliminary data.</text>
</comment>